<comment type="cofactor">
    <cofactor evidence="1">
        <name>a divalent metal cation</name>
        <dbReference type="ChEBI" id="CHEBI:60240"/>
    </cofactor>
</comment>
<comment type="similarity">
    <text evidence="4">Belongs to the HARBI1 family.</text>
</comment>
<dbReference type="GO" id="GO:0016787">
    <property type="term" value="F:hydrolase activity"/>
    <property type="evidence" value="ECO:0007669"/>
    <property type="project" value="UniProtKB-KW"/>
</dbReference>
<evidence type="ECO:0000256" key="11">
    <source>
        <dbReference type="ARBA" id="ARBA00030126"/>
    </source>
</evidence>
<keyword evidence="9" id="KW-0378">Hydrolase</keyword>
<keyword evidence="7" id="KW-0540">Nuclease</keyword>
<accession>A0A6J1QD17</accession>
<dbReference type="GeneID" id="112459387"/>
<evidence type="ECO:0000256" key="5">
    <source>
        <dbReference type="ARBA" id="ARBA00015519"/>
    </source>
</evidence>
<evidence type="ECO:0000256" key="9">
    <source>
        <dbReference type="ARBA" id="ARBA00022801"/>
    </source>
</evidence>
<dbReference type="GO" id="GO:0046872">
    <property type="term" value="F:metal ion binding"/>
    <property type="evidence" value="ECO:0007669"/>
    <property type="project" value="UniProtKB-KW"/>
</dbReference>
<dbReference type="PANTHER" id="PTHR22930">
    <property type="match status" value="1"/>
</dbReference>
<keyword evidence="8" id="KW-0479">Metal-binding</keyword>
<dbReference type="GO" id="GO:0005634">
    <property type="term" value="C:nucleus"/>
    <property type="evidence" value="ECO:0007669"/>
    <property type="project" value="UniProtKB-SubCell"/>
</dbReference>
<evidence type="ECO:0000256" key="2">
    <source>
        <dbReference type="ARBA" id="ARBA00004123"/>
    </source>
</evidence>
<organism evidence="14 15">
    <name type="scientific">Temnothorax curvispinosus</name>
    <dbReference type="NCBI Taxonomy" id="300111"/>
    <lineage>
        <taxon>Eukaryota</taxon>
        <taxon>Metazoa</taxon>
        <taxon>Ecdysozoa</taxon>
        <taxon>Arthropoda</taxon>
        <taxon>Hexapoda</taxon>
        <taxon>Insecta</taxon>
        <taxon>Pterygota</taxon>
        <taxon>Neoptera</taxon>
        <taxon>Endopterygota</taxon>
        <taxon>Hymenoptera</taxon>
        <taxon>Apocrita</taxon>
        <taxon>Aculeata</taxon>
        <taxon>Formicoidea</taxon>
        <taxon>Formicidae</taxon>
        <taxon>Myrmicinae</taxon>
        <taxon>Temnothorax</taxon>
    </lineage>
</organism>
<dbReference type="InterPro" id="IPR027806">
    <property type="entry name" value="HARBI1_dom"/>
</dbReference>
<evidence type="ECO:0000256" key="6">
    <source>
        <dbReference type="ARBA" id="ARBA00022490"/>
    </source>
</evidence>
<evidence type="ECO:0000259" key="13">
    <source>
        <dbReference type="Pfam" id="PF13359"/>
    </source>
</evidence>
<evidence type="ECO:0000313" key="14">
    <source>
        <dbReference type="Proteomes" id="UP000504618"/>
    </source>
</evidence>
<sequence length="372" mass="43827">MKIVRKTLYCKNKKMDMFLIWDIIFNDDEENNEDNNDWEIVHLREQHLKINNFFENVVLFYSLTDFKSHFRVQKNTFEQLIQTFGLALWDNDDSPKLPPAKQLAIALWIFGNQEVYRSVADRFGVSKDTIWRCVFNVAYTLEQYVQNYIKWPEVHELMNIQEEFAAISNFPGVVGVIDGCHIPISAPTEYPNSYINRKGFHSILLQGICNHKMKFIDVFTGICGSVHDARVWRLSDIKNAIDHDRDRYFPQHSHLLADSTYPLSYYMLTPYRDNGHLNNMQHNYNTKLSKTRVIIERAFGMLKGRFRKLKYVYMYNTEMIPLVILACCILHNICIDNEDELIDMLENGNNNDNQIYAVNADEKRDIIAHLLF</sequence>
<dbReference type="GO" id="GO:0005737">
    <property type="term" value="C:cytoplasm"/>
    <property type="evidence" value="ECO:0007669"/>
    <property type="project" value="UniProtKB-SubCell"/>
</dbReference>
<comment type="subcellular location">
    <subcellularLocation>
        <location evidence="3">Cytoplasm</location>
    </subcellularLocation>
    <subcellularLocation>
        <location evidence="2">Nucleus</location>
    </subcellularLocation>
</comment>
<evidence type="ECO:0000256" key="4">
    <source>
        <dbReference type="ARBA" id="ARBA00006958"/>
    </source>
</evidence>
<dbReference type="Pfam" id="PF13359">
    <property type="entry name" value="DDE_Tnp_4"/>
    <property type="match status" value="1"/>
</dbReference>
<dbReference type="RefSeq" id="XP_024879221.1">
    <property type="nucleotide sequence ID" value="XM_025023453.1"/>
</dbReference>
<dbReference type="OrthoDB" id="2668416at2759"/>
<feature type="domain" description="DDE Tnp4" evidence="13">
    <location>
        <begin position="177"/>
        <end position="332"/>
    </location>
</feature>
<dbReference type="PANTHER" id="PTHR22930:SF85">
    <property type="entry name" value="GH03217P-RELATED"/>
    <property type="match status" value="1"/>
</dbReference>
<evidence type="ECO:0000256" key="3">
    <source>
        <dbReference type="ARBA" id="ARBA00004496"/>
    </source>
</evidence>
<protein>
    <recommendedName>
        <fullName evidence="5">Putative nuclease HARBI1</fullName>
    </recommendedName>
    <alternativeName>
        <fullName evidence="11">Harbinger transposase-derived nuclease</fullName>
    </alternativeName>
</protein>
<evidence type="ECO:0000256" key="8">
    <source>
        <dbReference type="ARBA" id="ARBA00022723"/>
    </source>
</evidence>
<comment type="function">
    <text evidence="12">Transposase-derived protein that may have nuclease activity. Does not have transposase activity.</text>
</comment>
<evidence type="ECO:0000313" key="15">
    <source>
        <dbReference type="RefSeq" id="XP_024879221.1"/>
    </source>
</evidence>
<keyword evidence="6" id="KW-0963">Cytoplasm</keyword>
<dbReference type="InterPro" id="IPR026103">
    <property type="entry name" value="HARBI1_animal"/>
</dbReference>
<keyword evidence="14" id="KW-1185">Reference proteome</keyword>
<evidence type="ECO:0000256" key="10">
    <source>
        <dbReference type="ARBA" id="ARBA00023242"/>
    </source>
</evidence>
<evidence type="ECO:0000256" key="12">
    <source>
        <dbReference type="ARBA" id="ARBA00045850"/>
    </source>
</evidence>
<evidence type="ECO:0000256" key="7">
    <source>
        <dbReference type="ARBA" id="ARBA00022722"/>
    </source>
</evidence>
<gene>
    <name evidence="15" type="primary">LOC112459387</name>
</gene>
<proteinExistence type="inferred from homology"/>
<dbReference type="InterPro" id="IPR045249">
    <property type="entry name" value="HARBI1-like"/>
</dbReference>
<dbReference type="Proteomes" id="UP000504618">
    <property type="component" value="Unplaced"/>
</dbReference>
<name>A0A6J1QD17_9HYME</name>
<reference evidence="15" key="1">
    <citation type="submission" date="2025-08" db="UniProtKB">
        <authorList>
            <consortium name="RefSeq"/>
        </authorList>
    </citation>
    <scope>IDENTIFICATION</scope>
    <source>
        <tissue evidence="15">Whole body</tissue>
    </source>
</reference>
<dbReference type="PRINTS" id="PR02086">
    <property type="entry name" value="PUTNUCHARBI1"/>
</dbReference>
<evidence type="ECO:0000256" key="1">
    <source>
        <dbReference type="ARBA" id="ARBA00001968"/>
    </source>
</evidence>
<dbReference type="GO" id="GO:0004518">
    <property type="term" value="F:nuclease activity"/>
    <property type="evidence" value="ECO:0007669"/>
    <property type="project" value="UniProtKB-KW"/>
</dbReference>
<dbReference type="AlphaFoldDB" id="A0A6J1QD17"/>
<keyword evidence="10" id="KW-0539">Nucleus</keyword>